<comment type="similarity">
    <text evidence="6 7">Belongs to the helicase family. DinG subfamily. Type 2 sub-subfamily.</text>
</comment>
<dbReference type="FunFam" id="3.30.420.10:FF:000045">
    <property type="entry name" value="3'-5' exonuclease DinG"/>
    <property type="match status" value="1"/>
</dbReference>
<comment type="caution">
    <text evidence="9">The sequence shown here is derived from an EMBL/GenBank/DDBJ whole genome shotgun (WGS) entry which is preliminary data.</text>
</comment>
<dbReference type="InterPro" id="IPR036397">
    <property type="entry name" value="RNaseH_sf"/>
</dbReference>
<dbReference type="Pfam" id="PF00929">
    <property type="entry name" value="RNase_T"/>
    <property type="match status" value="1"/>
</dbReference>
<keyword evidence="4 6" id="KW-0269">Exonuclease</keyword>
<dbReference type="GO" id="GO:0005524">
    <property type="term" value="F:ATP binding"/>
    <property type="evidence" value="ECO:0007669"/>
    <property type="project" value="UniProtKB-UniRule"/>
</dbReference>
<dbReference type="InterPro" id="IPR013520">
    <property type="entry name" value="Ribonucl_H"/>
</dbReference>
<dbReference type="SMART" id="SM00491">
    <property type="entry name" value="HELICc2"/>
    <property type="match status" value="1"/>
</dbReference>
<feature type="short sequence motif" description="DEAH box" evidence="6">
    <location>
        <begin position="452"/>
        <end position="455"/>
    </location>
</feature>
<keyword evidence="10" id="KW-1185">Reference proteome</keyword>
<dbReference type="GO" id="GO:0008408">
    <property type="term" value="F:3'-5' exonuclease activity"/>
    <property type="evidence" value="ECO:0007669"/>
    <property type="project" value="UniProtKB-UniRule"/>
</dbReference>
<dbReference type="GO" id="GO:0006260">
    <property type="term" value="P:DNA replication"/>
    <property type="evidence" value="ECO:0007669"/>
    <property type="project" value="InterPro"/>
</dbReference>
<dbReference type="GO" id="GO:0003887">
    <property type="term" value="F:DNA-directed DNA polymerase activity"/>
    <property type="evidence" value="ECO:0007669"/>
    <property type="project" value="InterPro"/>
</dbReference>
<dbReference type="SUPFAM" id="SSF53098">
    <property type="entry name" value="Ribonuclease H-like"/>
    <property type="match status" value="1"/>
</dbReference>
<dbReference type="Pfam" id="PF13307">
    <property type="entry name" value="Helicase_C_2"/>
    <property type="match status" value="1"/>
</dbReference>
<name>A0A4R1QKK6_9BACL</name>
<dbReference type="InterPro" id="IPR045028">
    <property type="entry name" value="DinG/Rad3-like"/>
</dbReference>
<gene>
    <name evidence="6 7" type="primary">dinG</name>
    <name evidence="9" type="ORF">EDD69_101219</name>
</gene>
<dbReference type="InterPro" id="IPR014013">
    <property type="entry name" value="Helic_SF1/SF2_ATP-bd_DinG/Rad3"/>
</dbReference>
<dbReference type="InterPro" id="IPR006310">
    <property type="entry name" value="DinG"/>
</dbReference>
<dbReference type="NCBIfam" id="NF005981">
    <property type="entry name" value="PRK08074.1"/>
    <property type="match status" value="1"/>
</dbReference>
<dbReference type="GO" id="GO:0003677">
    <property type="term" value="F:DNA binding"/>
    <property type="evidence" value="ECO:0007669"/>
    <property type="project" value="InterPro"/>
</dbReference>
<proteinExistence type="inferred from homology"/>
<feature type="binding site" evidence="6">
    <location>
        <begin position="280"/>
        <end position="287"/>
    </location>
    <ligand>
        <name>ATP</name>
        <dbReference type="ChEBI" id="CHEBI:30616"/>
    </ligand>
</feature>
<dbReference type="HAMAP" id="MF_02206">
    <property type="entry name" value="DinG_exonucl"/>
    <property type="match status" value="1"/>
</dbReference>
<evidence type="ECO:0000313" key="9">
    <source>
        <dbReference type="EMBL" id="TCL53211.1"/>
    </source>
</evidence>
<dbReference type="InterPro" id="IPR012337">
    <property type="entry name" value="RNaseH-like_sf"/>
</dbReference>
<organism evidence="9 10">
    <name type="scientific">Thermolongibacillus altinsuensis</name>
    <dbReference type="NCBI Taxonomy" id="575256"/>
    <lineage>
        <taxon>Bacteria</taxon>
        <taxon>Bacillati</taxon>
        <taxon>Bacillota</taxon>
        <taxon>Bacilli</taxon>
        <taxon>Bacillales</taxon>
        <taxon>Anoxybacillaceae</taxon>
        <taxon>Thermolongibacillus</taxon>
    </lineage>
</organism>
<dbReference type="NCBIfam" id="TIGR01407">
    <property type="entry name" value="dinG_rel"/>
    <property type="match status" value="1"/>
</dbReference>
<dbReference type="PROSITE" id="PS51193">
    <property type="entry name" value="HELICASE_ATP_BIND_2"/>
    <property type="match status" value="1"/>
</dbReference>
<dbReference type="NCBIfam" id="TIGR00573">
    <property type="entry name" value="dnaq"/>
    <property type="match status" value="1"/>
</dbReference>
<sequence>MNGRFVVVDLETTGNTPKKGDRIIQIGFVVIERKKIVKRFSSFINPERDIPPFIQQLTGIDETMLSGAPSFDEIAPILFKQLNGAYFVAHNVHFDWSFLQEEFSRIGMDVPSCPMIDTVELARMLMPTEASYKLTDLASLLSVEHERPHQADSDAEVTAELLLHLLDKLASLPLVTLQQLRVHAKALKSDLLALLDEAIAKKERSLERDDRFDEYEGLALKKQEKPSRQTLTEPLPTFSQFFADQKAFPFAHYEHRDGQWEMMEHVDRALHTCQHALIEAGTGIGKSLAYLLPAVFFAKKQKRPLVISTHTLQLQKQLLERDLPLLARIVPFSFTAAVLKGRRNYLSLRKFARTLHEMDENYDVAFTKCQLLVWLTETETGDVDELNLTAGGKLFWEEVQSEGASIDPNDFFMRAKQKAQTADLIITNHAFLLHDLTADEQALPPYSELVIDEAHHLEEVAAHFFGQQVDYAYVRLLWTRMNEIAAKWHMTEMRSLLADLEYELSELFRMIRSYALHRQQSATRVRYRFTPFKEYGREWNALVELTMRLASDVRRLETMIERIDEEDAAPFHAFVSTFTTLRHLLLSDDDAVVRWMEVEPKGAVNAVTLYAQPIDLAAFFADQLFARKKSVILTSATLTMNGSFAYIISRLGLEDFYPMAHIIPSPFRYEEQALLMVPSDLPSLTVASLEEYAEAVARQLLQIAYHTKGRMLVLFTSYELLKLTHSFAKQLNDDEAFVLMAQGVSGGNAAKLTRNFQQFEQAILFGTSSFWEGIDIPGDDLSCLVIVRLPFAPPDDPVIEAKSEHIRAKGGNPFYDLALPQAVLRFKQGFGRLIRTKSDRGVMFVFDRRMMTASYGKYFLQSLPPIRVYEEPLDQLLPRLDQWL</sequence>
<keyword evidence="5 6" id="KW-0067">ATP-binding</keyword>
<dbReference type="Gene3D" id="3.30.420.10">
    <property type="entry name" value="Ribonuclease H-like superfamily/Ribonuclease H"/>
    <property type="match status" value="1"/>
</dbReference>
<dbReference type="PANTHER" id="PTHR11472:SF34">
    <property type="entry name" value="REGULATOR OF TELOMERE ELONGATION HELICASE 1"/>
    <property type="match status" value="1"/>
</dbReference>
<dbReference type="EMBL" id="SLUL01000001">
    <property type="protein sequence ID" value="TCL53211.1"/>
    <property type="molecule type" value="Genomic_DNA"/>
</dbReference>
<evidence type="ECO:0000256" key="5">
    <source>
        <dbReference type="ARBA" id="ARBA00022840"/>
    </source>
</evidence>
<evidence type="ECO:0000256" key="2">
    <source>
        <dbReference type="ARBA" id="ARBA00022741"/>
    </source>
</evidence>
<dbReference type="EC" id="3.1.-.-" evidence="6 7"/>
<dbReference type="InterPro" id="IPR006054">
    <property type="entry name" value="DnaQ"/>
</dbReference>
<evidence type="ECO:0000259" key="8">
    <source>
        <dbReference type="PROSITE" id="PS51193"/>
    </source>
</evidence>
<evidence type="ECO:0000256" key="7">
    <source>
        <dbReference type="RuleBase" id="RU364106"/>
    </source>
</evidence>
<evidence type="ECO:0000313" key="10">
    <source>
        <dbReference type="Proteomes" id="UP000295658"/>
    </source>
</evidence>
<feature type="domain" description="Helicase ATP-binding" evidence="8">
    <location>
        <begin position="245"/>
        <end position="507"/>
    </location>
</feature>
<evidence type="ECO:0000256" key="3">
    <source>
        <dbReference type="ARBA" id="ARBA00022801"/>
    </source>
</evidence>
<dbReference type="InterPro" id="IPR027417">
    <property type="entry name" value="P-loop_NTPase"/>
</dbReference>
<dbReference type="GO" id="GO:0016818">
    <property type="term" value="F:hydrolase activity, acting on acid anhydrides, in phosphorus-containing anhydrides"/>
    <property type="evidence" value="ECO:0007669"/>
    <property type="project" value="InterPro"/>
</dbReference>
<accession>A0A4R1QKK6</accession>
<keyword evidence="1 6" id="KW-0540">Nuclease</keyword>
<reference evidence="9 10" key="1">
    <citation type="submission" date="2019-03" db="EMBL/GenBank/DDBJ databases">
        <title>Genomic Encyclopedia of Type Strains, Phase IV (KMG-IV): sequencing the most valuable type-strain genomes for metagenomic binning, comparative biology and taxonomic classification.</title>
        <authorList>
            <person name="Goeker M."/>
        </authorList>
    </citation>
    <scope>NUCLEOTIDE SEQUENCE [LARGE SCALE GENOMIC DNA]</scope>
    <source>
        <strain evidence="9 10">DSM 24979</strain>
    </source>
</reference>
<dbReference type="CDD" id="cd06127">
    <property type="entry name" value="DEDDh"/>
    <property type="match status" value="1"/>
</dbReference>
<dbReference type="GO" id="GO:0003678">
    <property type="term" value="F:DNA helicase activity"/>
    <property type="evidence" value="ECO:0007669"/>
    <property type="project" value="TreeGrafter"/>
</dbReference>
<dbReference type="PANTHER" id="PTHR11472">
    <property type="entry name" value="DNA REPAIR DEAD HELICASE RAD3/XP-D SUBFAMILY MEMBER"/>
    <property type="match status" value="1"/>
</dbReference>
<keyword evidence="9" id="KW-0347">Helicase</keyword>
<keyword evidence="2 6" id="KW-0547">Nucleotide-binding</keyword>
<dbReference type="OrthoDB" id="9803913at2"/>
<dbReference type="SUPFAM" id="SSF52540">
    <property type="entry name" value="P-loop containing nucleoside triphosphate hydrolases"/>
    <property type="match status" value="1"/>
</dbReference>
<dbReference type="AlphaFoldDB" id="A0A4R1QKK6"/>
<evidence type="ECO:0000256" key="6">
    <source>
        <dbReference type="HAMAP-Rule" id="MF_02206"/>
    </source>
</evidence>
<dbReference type="InterPro" id="IPR006555">
    <property type="entry name" value="ATP-dep_Helicase_C"/>
</dbReference>
<dbReference type="FunFam" id="3.40.50.300:FF:000437">
    <property type="entry name" value="ATP-dependent DNA helicase DinG"/>
    <property type="match status" value="1"/>
</dbReference>
<dbReference type="RefSeq" id="WP_132947115.1">
    <property type="nucleotide sequence ID" value="NZ_SLUL01000001.1"/>
</dbReference>
<evidence type="ECO:0000256" key="1">
    <source>
        <dbReference type="ARBA" id="ARBA00022722"/>
    </source>
</evidence>
<evidence type="ECO:0000256" key="4">
    <source>
        <dbReference type="ARBA" id="ARBA00022839"/>
    </source>
</evidence>
<dbReference type="SMART" id="SM00479">
    <property type="entry name" value="EXOIII"/>
    <property type="match status" value="1"/>
</dbReference>
<dbReference type="Gene3D" id="3.40.50.300">
    <property type="entry name" value="P-loop containing nucleotide triphosphate hydrolases"/>
    <property type="match status" value="2"/>
</dbReference>
<comment type="function">
    <text evidence="6 7">3'-5' exonuclease.</text>
</comment>
<dbReference type="Proteomes" id="UP000295658">
    <property type="component" value="Unassembled WGS sequence"/>
</dbReference>
<keyword evidence="3 6" id="KW-0378">Hydrolase</keyword>
<protein>
    <recommendedName>
        <fullName evidence="6 7">3'-5' exonuclease DinG</fullName>
        <ecNumber evidence="6 7">3.1.-.-</ecNumber>
    </recommendedName>
</protein>